<reference evidence="4" key="1">
    <citation type="submission" date="2023-07" db="EMBL/GenBank/DDBJ databases">
        <title>30 novel species of actinomycetes from the DSMZ collection.</title>
        <authorList>
            <person name="Nouioui I."/>
        </authorList>
    </citation>
    <scope>NUCLEOTIDE SEQUENCE [LARGE SCALE GENOMIC DNA]</scope>
    <source>
        <strain evidence="4">DSM 44743</strain>
    </source>
</reference>
<dbReference type="InterPro" id="IPR007404">
    <property type="entry name" value="YdjM-like"/>
</dbReference>
<dbReference type="GO" id="GO:0016787">
    <property type="term" value="F:hydrolase activity"/>
    <property type="evidence" value="ECO:0007669"/>
    <property type="project" value="UniProtKB-KW"/>
</dbReference>
<evidence type="ECO:0000256" key="1">
    <source>
        <dbReference type="SAM" id="MobiDB-lite"/>
    </source>
</evidence>
<evidence type="ECO:0000256" key="2">
    <source>
        <dbReference type="SAM" id="Phobius"/>
    </source>
</evidence>
<dbReference type="Pfam" id="PF04307">
    <property type="entry name" value="YdjM"/>
    <property type="match status" value="1"/>
</dbReference>
<dbReference type="Proteomes" id="UP001183390">
    <property type="component" value="Unassembled WGS sequence"/>
</dbReference>
<dbReference type="EMBL" id="JAVREP010000029">
    <property type="protein sequence ID" value="MDT0331837.1"/>
    <property type="molecule type" value="Genomic_DNA"/>
</dbReference>
<keyword evidence="2" id="KW-0472">Membrane</keyword>
<comment type="caution">
    <text evidence="3">The sequence shown here is derived from an EMBL/GenBank/DDBJ whole genome shotgun (WGS) entry which is preliminary data.</text>
</comment>
<evidence type="ECO:0000313" key="4">
    <source>
        <dbReference type="Proteomes" id="UP001183390"/>
    </source>
</evidence>
<evidence type="ECO:0000313" key="3">
    <source>
        <dbReference type="EMBL" id="MDT0331837.1"/>
    </source>
</evidence>
<feature type="transmembrane region" description="Helical" evidence="2">
    <location>
        <begin position="138"/>
        <end position="156"/>
    </location>
</feature>
<feature type="region of interest" description="Disordered" evidence="1">
    <location>
        <begin position="1"/>
        <end position="23"/>
    </location>
</feature>
<keyword evidence="2" id="KW-1133">Transmembrane helix</keyword>
<feature type="transmembrane region" description="Helical" evidence="2">
    <location>
        <begin position="168"/>
        <end position="186"/>
    </location>
</feature>
<gene>
    <name evidence="3" type="ORF">RM479_25810</name>
</gene>
<keyword evidence="4" id="KW-1185">Reference proteome</keyword>
<keyword evidence="3" id="KW-0378">Hydrolase</keyword>
<name>A0ABU2MGS3_9ACTN</name>
<accession>A0ABU2MGS3</accession>
<sequence length="266" mass="27699">MSERNRGRSPASRRPLSLESPMMGTSHAATGLLTGVMAGLVFGSHEWDVLVCAAVGAGAALLPDLDEPGSTAGRSLGPVTEGVSRLLRAVSQRVYRATGTPGELAAGRDGGHRHLTHTLPAVLVFGLLAWGVSASAPFGTGLVVFALSALGLGTLIRPMRWAGSRRRRSLAASVVALVFAGAAVVSEGGAPWLVGLTVGVGALTHLLGDWLTKSGVPLAWPFTVRGKRWWMFHSPVPFRTGESMVENAIRWGCLVGSPAIVALTWG</sequence>
<keyword evidence="2" id="KW-0812">Transmembrane</keyword>
<protein>
    <submittedName>
        <fullName evidence="3">Metal-dependent hydrolase</fullName>
    </submittedName>
</protein>
<proteinExistence type="predicted"/>
<organism evidence="3 4">
    <name type="scientific">Nocardiopsis lambiniae</name>
    <dbReference type="NCBI Taxonomy" id="3075539"/>
    <lineage>
        <taxon>Bacteria</taxon>
        <taxon>Bacillati</taxon>
        <taxon>Actinomycetota</taxon>
        <taxon>Actinomycetes</taxon>
        <taxon>Streptosporangiales</taxon>
        <taxon>Nocardiopsidaceae</taxon>
        <taxon>Nocardiopsis</taxon>
    </lineage>
</organism>